<dbReference type="AlphaFoldDB" id="A0A377EQF7"/>
<dbReference type="GO" id="GO:0044403">
    <property type="term" value="P:biological process involved in symbiotic interaction"/>
    <property type="evidence" value="ECO:0007669"/>
    <property type="project" value="InterPro"/>
</dbReference>
<dbReference type="Proteomes" id="UP000255057">
    <property type="component" value="Unassembled WGS sequence"/>
</dbReference>
<proteinExistence type="predicted"/>
<organism evidence="1 2">
    <name type="scientific">Escherichia coli</name>
    <dbReference type="NCBI Taxonomy" id="562"/>
    <lineage>
        <taxon>Bacteria</taxon>
        <taxon>Pseudomonadati</taxon>
        <taxon>Pseudomonadota</taxon>
        <taxon>Gammaproteobacteria</taxon>
        <taxon>Enterobacterales</taxon>
        <taxon>Enterobacteriaceae</taxon>
        <taxon>Escherichia</taxon>
    </lineage>
</organism>
<dbReference type="InterPro" id="IPR010489">
    <property type="entry name" value="Effector_NleG"/>
</dbReference>
<dbReference type="Pfam" id="PF06416">
    <property type="entry name" value="T3SS_NleG"/>
    <property type="match status" value="1"/>
</dbReference>
<name>A0A377EQF7_ECOLX</name>
<dbReference type="RefSeq" id="WP_001427311.1">
    <property type="nucleotide sequence ID" value="NZ_FAWK01000047.1"/>
</dbReference>
<gene>
    <name evidence="1" type="ORF">NCTC8960_05590</name>
</gene>
<evidence type="ECO:0000313" key="2">
    <source>
        <dbReference type="Proteomes" id="UP000255057"/>
    </source>
</evidence>
<dbReference type="Gene3D" id="3.30.40.80">
    <property type="entry name" value="Effector protein NleG"/>
    <property type="match status" value="1"/>
</dbReference>
<dbReference type="InterPro" id="IPR038436">
    <property type="entry name" value="Effector_NleG_sf"/>
</dbReference>
<evidence type="ECO:0000313" key="1">
    <source>
        <dbReference type="EMBL" id="STN15172.1"/>
    </source>
</evidence>
<dbReference type="GO" id="GO:0004842">
    <property type="term" value="F:ubiquitin-protein transferase activity"/>
    <property type="evidence" value="ECO:0007669"/>
    <property type="project" value="InterPro"/>
</dbReference>
<protein>
    <submittedName>
        <fullName evidence="1">T3SS effector NleG</fullName>
    </submittedName>
</protein>
<dbReference type="EMBL" id="UGFO01000006">
    <property type="protein sequence ID" value="STN15172.1"/>
    <property type="molecule type" value="Genomic_DNA"/>
</dbReference>
<sequence>MLSDSGEAQSQESIQDKISQCKFPVSSGNFQCPPESIQCPITLERPEEGVFVKNSDSSAVCCLFDFDAFSRLASEGSYHPLTREPITASMIISPDKCVYDPIKGNFIIKDS</sequence>
<reference evidence="1 2" key="1">
    <citation type="submission" date="2018-06" db="EMBL/GenBank/DDBJ databases">
        <authorList>
            <consortium name="Pathogen Informatics"/>
            <person name="Doyle S."/>
        </authorList>
    </citation>
    <scope>NUCLEOTIDE SEQUENCE [LARGE SCALE GENOMIC DNA]</scope>
    <source>
        <strain evidence="1 2">NCTC8960</strain>
    </source>
</reference>
<accession>A0A377EQF7</accession>